<evidence type="ECO:0000313" key="1">
    <source>
        <dbReference type="EMBL" id="OSN03452.1"/>
    </source>
</evidence>
<gene>
    <name evidence="1" type="ORF">AU511_14875</name>
</gene>
<dbReference type="OrthoDB" id="6457635at2"/>
<dbReference type="Proteomes" id="UP000194020">
    <property type="component" value="Unassembled WGS sequence"/>
</dbReference>
<reference evidence="1 2" key="1">
    <citation type="submission" date="2016-02" db="EMBL/GenBank/DDBJ databases">
        <title>Species-wide whole genome sequencing reveals diversity, host range in Lonsdalea quercina.</title>
        <authorList>
            <person name="Li Y."/>
        </authorList>
    </citation>
    <scope>NUCLEOTIDE SEQUENCE [LARGE SCALE GENOMIC DNA]</scope>
    <source>
        <strain evidence="1 2">LMG 26264</strain>
    </source>
</reference>
<name>A0A1X3RNT5_9GAMM</name>
<evidence type="ECO:0000313" key="2">
    <source>
        <dbReference type="Proteomes" id="UP000194020"/>
    </source>
</evidence>
<dbReference type="RefSeq" id="WP_094110181.1">
    <property type="nucleotide sequence ID" value="NZ_LUTP01000055.1"/>
</dbReference>
<dbReference type="AlphaFoldDB" id="A0A1X3RNT5"/>
<comment type="caution">
    <text evidence="1">The sequence shown here is derived from an EMBL/GenBank/DDBJ whole genome shotgun (WGS) entry which is preliminary data.</text>
</comment>
<accession>A0A1X3RNT5</accession>
<sequence>MVNAVSPLPVPGLPQMTSENSISLNDLNVAGGVFVRIQQYEDAARGDYITVLWDNLPVKEVIVDDLSSDFPIVVVITKGLDVGSHYINYTSRDVAGNTGTSTGITVDIIDGQPEIKYPAPVFTDAVNGVINQSSITANAGTHVHIAPYTGIKANDTVTLFWKGMSASGDISDGGVESHVILTTDMSAGVTFLIPENKLEYLGDKGTVSACYQVRRTGSVLGVSEFSEVMLDLSGSSSDFGMVISTGAANTDYNAIHVYPFNQGIIKGPAGSTVILSIVGDAVFYESGSATYQAILNQNGQSSFRLYSSVQSNVQVYAEASSNPGASVQQLVRFGPYSKGNGNIQYYNFTTGAPANGLIPCSIYLKTAQSSALRAEISKVRVTVSGSATIDGYASKTADILLNSDKSAEIDIINSVAETVDVELSLPESSGSINRLSLIFKTF</sequence>
<protein>
    <submittedName>
        <fullName evidence="1">Uncharacterized protein</fullName>
    </submittedName>
</protein>
<organism evidence="1 2">
    <name type="scientific">Lonsdalea iberica</name>
    <dbReference type="NCBI Taxonomy" id="1082703"/>
    <lineage>
        <taxon>Bacteria</taxon>
        <taxon>Pseudomonadati</taxon>
        <taxon>Pseudomonadota</taxon>
        <taxon>Gammaproteobacteria</taxon>
        <taxon>Enterobacterales</taxon>
        <taxon>Pectobacteriaceae</taxon>
        <taxon>Lonsdalea</taxon>
    </lineage>
</organism>
<proteinExistence type="predicted"/>
<dbReference type="EMBL" id="LUTP01000055">
    <property type="protein sequence ID" value="OSN03452.1"/>
    <property type="molecule type" value="Genomic_DNA"/>
</dbReference>